<dbReference type="PANTHER" id="PTHR11403:SF6">
    <property type="entry name" value="NITRIC OXIDE REDUCTASE SUBUNIT E"/>
    <property type="match status" value="1"/>
</dbReference>
<dbReference type="EMBL" id="CP012673">
    <property type="protein sequence ID" value="AUX47405.1"/>
    <property type="molecule type" value="Genomic_DNA"/>
</dbReference>
<evidence type="ECO:0000256" key="4">
    <source>
        <dbReference type="ARBA" id="ARBA00022989"/>
    </source>
</evidence>
<dbReference type="Pfam" id="PF00510">
    <property type="entry name" value="COX3"/>
    <property type="match status" value="1"/>
</dbReference>
<dbReference type="InterPro" id="IPR035973">
    <property type="entry name" value="Cyt_c_oxidase_su3-like_sf"/>
</dbReference>
<dbReference type="InterPro" id="IPR000298">
    <property type="entry name" value="Cyt_c_oxidase-like_su3"/>
</dbReference>
<feature type="transmembrane region" description="Helical" evidence="7">
    <location>
        <begin position="113"/>
        <end position="132"/>
    </location>
</feature>
<keyword evidence="4 7" id="KW-1133">Transmembrane helix</keyword>
<dbReference type="InterPro" id="IPR013833">
    <property type="entry name" value="Cyt_c_oxidase_su3_a-hlx"/>
</dbReference>
<dbReference type="OrthoDB" id="9810850at2"/>
<evidence type="ECO:0000256" key="6">
    <source>
        <dbReference type="RuleBase" id="RU003376"/>
    </source>
</evidence>
<feature type="domain" description="Heme-copper oxidase subunit III family profile" evidence="8">
    <location>
        <begin position="39"/>
        <end position="228"/>
    </location>
</feature>
<evidence type="ECO:0000313" key="9">
    <source>
        <dbReference type="EMBL" id="AUX47405.1"/>
    </source>
</evidence>
<dbReference type="GO" id="GO:0005886">
    <property type="term" value="C:plasma membrane"/>
    <property type="evidence" value="ECO:0007669"/>
    <property type="project" value="UniProtKB-SubCell"/>
</dbReference>
<keyword evidence="3 6" id="KW-0812">Transmembrane</keyword>
<accession>A0A2L0F758</accession>
<dbReference type="GO" id="GO:0004129">
    <property type="term" value="F:cytochrome-c oxidase activity"/>
    <property type="evidence" value="ECO:0007669"/>
    <property type="project" value="InterPro"/>
</dbReference>
<feature type="transmembrane region" description="Helical" evidence="7">
    <location>
        <begin position="42"/>
        <end position="63"/>
    </location>
</feature>
<reference evidence="9 10" key="1">
    <citation type="submission" date="2015-09" db="EMBL/GenBank/DDBJ databases">
        <title>Sorangium comparison.</title>
        <authorList>
            <person name="Zaburannyi N."/>
            <person name="Bunk B."/>
            <person name="Overmann J."/>
            <person name="Mueller R."/>
        </authorList>
    </citation>
    <scope>NUCLEOTIDE SEQUENCE [LARGE SCALE GENOMIC DNA]</scope>
    <source>
        <strain evidence="9 10">So ce26</strain>
    </source>
</reference>
<evidence type="ECO:0000256" key="3">
    <source>
        <dbReference type="ARBA" id="ARBA00022692"/>
    </source>
</evidence>
<evidence type="ECO:0000313" key="10">
    <source>
        <dbReference type="Proteomes" id="UP000238348"/>
    </source>
</evidence>
<keyword evidence="5 7" id="KW-0472">Membrane</keyword>
<feature type="transmembrane region" description="Helical" evidence="7">
    <location>
        <begin position="160"/>
        <end position="188"/>
    </location>
</feature>
<dbReference type="AlphaFoldDB" id="A0A2L0F758"/>
<evidence type="ECO:0000259" key="8">
    <source>
        <dbReference type="PROSITE" id="PS50253"/>
    </source>
</evidence>
<gene>
    <name evidence="9" type="primary">ctaE</name>
    <name evidence="9" type="ORF">SOCE26_089250</name>
</gene>
<dbReference type="Gene3D" id="1.20.120.80">
    <property type="entry name" value="Cytochrome c oxidase, subunit III, four-helix bundle"/>
    <property type="match status" value="1"/>
</dbReference>
<feature type="transmembrane region" description="Helical" evidence="7">
    <location>
        <begin position="208"/>
        <end position="227"/>
    </location>
</feature>
<comment type="subcellular location">
    <subcellularLocation>
        <location evidence="6">Cell membrane</location>
        <topology evidence="6">Multi-pass membrane protein</topology>
    </subcellularLocation>
    <subcellularLocation>
        <location evidence="1">Membrane</location>
        <topology evidence="1">Multi-pass membrane protein</topology>
    </subcellularLocation>
</comment>
<comment type="similarity">
    <text evidence="2 6">Belongs to the cytochrome c oxidase subunit 3 family.</text>
</comment>
<evidence type="ECO:0000256" key="5">
    <source>
        <dbReference type="ARBA" id="ARBA00023136"/>
    </source>
</evidence>
<evidence type="ECO:0000256" key="7">
    <source>
        <dbReference type="SAM" id="Phobius"/>
    </source>
</evidence>
<dbReference type="PANTHER" id="PTHR11403">
    <property type="entry name" value="CYTOCHROME C OXIDASE SUBUNIT III"/>
    <property type="match status" value="1"/>
</dbReference>
<dbReference type="GO" id="GO:0019646">
    <property type="term" value="P:aerobic electron transport chain"/>
    <property type="evidence" value="ECO:0007669"/>
    <property type="project" value="InterPro"/>
</dbReference>
<sequence>MSAHAEAAERPKGAGQVLSPDFHVAHHFDSADTQFDAGRMGVWLFLVTEILLFGGLFCAFAIFRTWFFDSFVEAHHHLDKVMGGVNTVVLICSSLTMALAVRSAQKSDQKTTTRLLVITLLCAAVFLVIKYFEYQHKFHDGLLPGKYFTAQGFTTTHAGIFFAIYFMMTGIHGLHVVIGMGLITWILLRNRRGEFSSRYYSPVEGVGLYWHLVDLIWIYLFPLLYLVG</sequence>
<protein>
    <submittedName>
        <fullName evidence="9">Cytochrome C oxidase subunit III</fullName>
    </submittedName>
</protein>
<dbReference type="Proteomes" id="UP000238348">
    <property type="component" value="Chromosome"/>
</dbReference>
<dbReference type="SUPFAM" id="SSF81452">
    <property type="entry name" value="Cytochrome c oxidase subunit III-like"/>
    <property type="match status" value="1"/>
</dbReference>
<feature type="transmembrane region" description="Helical" evidence="7">
    <location>
        <begin position="83"/>
        <end position="101"/>
    </location>
</feature>
<name>A0A2L0F758_SORCE</name>
<organism evidence="9 10">
    <name type="scientific">Sorangium cellulosum</name>
    <name type="common">Polyangium cellulosum</name>
    <dbReference type="NCBI Taxonomy" id="56"/>
    <lineage>
        <taxon>Bacteria</taxon>
        <taxon>Pseudomonadati</taxon>
        <taxon>Myxococcota</taxon>
        <taxon>Polyangia</taxon>
        <taxon>Polyangiales</taxon>
        <taxon>Polyangiaceae</taxon>
        <taxon>Sorangium</taxon>
    </lineage>
</organism>
<evidence type="ECO:0000256" key="1">
    <source>
        <dbReference type="ARBA" id="ARBA00004141"/>
    </source>
</evidence>
<proteinExistence type="inferred from homology"/>
<dbReference type="CDD" id="cd02862">
    <property type="entry name" value="NorE_like"/>
    <property type="match status" value="1"/>
</dbReference>
<dbReference type="RefSeq" id="WP_104985426.1">
    <property type="nucleotide sequence ID" value="NZ_CP012673.1"/>
</dbReference>
<dbReference type="PROSITE" id="PS50253">
    <property type="entry name" value="COX3"/>
    <property type="match status" value="1"/>
</dbReference>
<evidence type="ECO:0000256" key="2">
    <source>
        <dbReference type="ARBA" id="ARBA00010581"/>
    </source>
</evidence>
<dbReference type="InterPro" id="IPR024791">
    <property type="entry name" value="Cyt_c/ubiquinol_Oxase_su3"/>
</dbReference>